<gene>
    <name evidence="1" type="ORF">SAMN04488548_1283</name>
</gene>
<dbReference type="EMBL" id="FNLM01000028">
    <property type="protein sequence ID" value="SDT90160.1"/>
    <property type="molecule type" value="Genomic_DNA"/>
</dbReference>
<dbReference type="STRING" id="158898.SAMN04488548_1283"/>
<proteinExistence type="predicted"/>
<reference evidence="1 2" key="1">
    <citation type="submission" date="2016-10" db="EMBL/GenBank/DDBJ databases">
        <authorList>
            <person name="de Groot N.N."/>
        </authorList>
    </citation>
    <scope>NUCLEOTIDE SEQUENCE [LARGE SCALE GENOMIC DNA]</scope>
    <source>
        <strain evidence="1 2">DSM 44215</strain>
    </source>
</reference>
<sequence>MIPVTPAEWLPVLTARLDAAQPRISLLRRYVDGDAPLPEMGKNVRASWQRFQRQSRVNLATKISSSLAERLIPNGIDVGSNTDSDVVAARKGSGAITASKVWSLRKPPITC</sequence>
<name>A0A1H2E519_9ACTN</name>
<protein>
    <submittedName>
        <fullName evidence="1">Uncharacterized protein</fullName>
    </submittedName>
</protein>
<organism evidence="1 2">
    <name type="scientific">Gordonia westfalica</name>
    <dbReference type="NCBI Taxonomy" id="158898"/>
    <lineage>
        <taxon>Bacteria</taxon>
        <taxon>Bacillati</taxon>
        <taxon>Actinomycetota</taxon>
        <taxon>Actinomycetes</taxon>
        <taxon>Mycobacteriales</taxon>
        <taxon>Gordoniaceae</taxon>
        <taxon>Gordonia</taxon>
    </lineage>
</organism>
<dbReference type="AlphaFoldDB" id="A0A1H2E519"/>
<dbReference type="RefSeq" id="WP_244278058.1">
    <property type="nucleotide sequence ID" value="NZ_FNLM01000028.1"/>
</dbReference>
<dbReference type="Proteomes" id="UP000183180">
    <property type="component" value="Unassembled WGS sequence"/>
</dbReference>
<evidence type="ECO:0000313" key="1">
    <source>
        <dbReference type="EMBL" id="SDT90160.1"/>
    </source>
</evidence>
<evidence type="ECO:0000313" key="2">
    <source>
        <dbReference type="Proteomes" id="UP000183180"/>
    </source>
</evidence>
<accession>A0A1H2E519</accession>